<dbReference type="EMBL" id="JBHUDG010000015">
    <property type="protein sequence ID" value="MFD1630333.1"/>
    <property type="molecule type" value="Genomic_DNA"/>
</dbReference>
<name>A0ABW4IDK4_9SPHI</name>
<keyword evidence="2" id="KW-0732">Signal</keyword>
<dbReference type="SUPFAM" id="SSF48452">
    <property type="entry name" value="TPR-like"/>
    <property type="match status" value="1"/>
</dbReference>
<accession>A0ABW4IDK4</accession>
<reference evidence="4" key="1">
    <citation type="journal article" date="2019" name="Int. J. Syst. Evol. Microbiol.">
        <title>The Global Catalogue of Microorganisms (GCM) 10K type strain sequencing project: providing services to taxonomists for standard genome sequencing and annotation.</title>
        <authorList>
            <consortium name="The Broad Institute Genomics Platform"/>
            <consortium name="The Broad Institute Genome Sequencing Center for Infectious Disease"/>
            <person name="Wu L."/>
            <person name="Ma J."/>
        </authorList>
    </citation>
    <scope>NUCLEOTIDE SEQUENCE [LARGE SCALE GENOMIC DNA]</scope>
    <source>
        <strain evidence="4">CCUG 53762</strain>
    </source>
</reference>
<evidence type="ECO:0000256" key="2">
    <source>
        <dbReference type="SAM" id="SignalP"/>
    </source>
</evidence>
<dbReference type="PROSITE" id="PS50005">
    <property type="entry name" value="TPR"/>
    <property type="match status" value="2"/>
</dbReference>
<feature type="signal peptide" evidence="2">
    <location>
        <begin position="1"/>
        <end position="18"/>
    </location>
</feature>
<keyword evidence="4" id="KW-1185">Reference proteome</keyword>
<evidence type="ECO:0000313" key="4">
    <source>
        <dbReference type="Proteomes" id="UP001597118"/>
    </source>
</evidence>
<feature type="repeat" description="TPR" evidence="1">
    <location>
        <begin position="19"/>
        <end position="52"/>
    </location>
</feature>
<proteinExistence type="predicted"/>
<feature type="chain" id="PRO_5046873109" evidence="2">
    <location>
        <begin position="19"/>
        <end position="206"/>
    </location>
</feature>
<dbReference type="InterPro" id="IPR011990">
    <property type="entry name" value="TPR-like_helical_dom_sf"/>
</dbReference>
<feature type="repeat" description="TPR" evidence="1">
    <location>
        <begin position="53"/>
        <end position="86"/>
    </location>
</feature>
<protein>
    <submittedName>
        <fullName evidence="3">Tetratricopeptide repeat protein</fullName>
    </submittedName>
</protein>
<dbReference type="Gene3D" id="1.25.40.10">
    <property type="entry name" value="Tetratricopeptide repeat domain"/>
    <property type="match status" value="2"/>
</dbReference>
<dbReference type="RefSeq" id="WP_379662708.1">
    <property type="nucleotide sequence ID" value="NZ_JBHUDG010000015.1"/>
</dbReference>
<sequence>MRRLVVLFSLLMPVCVLSQEPFDRLGQRSMMKGDFESAANYFEKAYAADKSNMNALYLMGYSAYHATDYKRSIKAFDKLLAFKPDESIAYYYRGKAKMNLCALIKEVASTDRESLLQGAIRDFSFGIDLSPGDLKFYQNRGLAYQEYGMYKSQKVNGVYNKNIALNSANASISDLRKVLDENSGRRDIINQIDRSKQLLIDINRQP</sequence>
<evidence type="ECO:0000256" key="1">
    <source>
        <dbReference type="PROSITE-ProRule" id="PRU00339"/>
    </source>
</evidence>
<keyword evidence="1" id="KW-0802">TPR repeat</keyword>
<comment type="caution">
    <text evidence="3">The sequence shown here is derived from an EMBL/GenBank/DDBJ whole genome shotgun (WGS) entry which is preliminary data.</text>
</comment>
<gene>
    <name evidence="3" type="ORF">ACFSAH_10620</name>
</gene>
<dbReference type="Pfam" id="PF14559">
    <property type="entry name" value="TPR_19"/>
    <property type="match status" value="1"/>
</dbReference>
<evidence type="ECO:0000313" key="3">
    <source>
        <dbReference type="EMBL" id="MFD1630333.1"/>
    </source>
</evidence>
<dbReference type="InterPro" id="IPR019734">
    <property type="entry name" value="TPR_rpt"/>
</dbReference>
<dbReference type="Proteomes" id="UP001597118">
    <property type="component" value="Unassembled WGS sequence"/>
</dbReference>
<organism evidence="3 4">
    <name type="scientific">Pseudopedobacter beijingensis</name>
    <dbReference type="NCBI Taxonomy" id="1207056"/>
    <lineage>
        <taxon>Bacteria</taxon>
        <taxon>Pseudomonadati</taxon>
        <taxon>Bacteroidota</taxon>
        <taxon>Sphingobacteriia</taxon>
        <taxon>Sphingobacteriales</taxon>
        <taxon>Sphingobacteriaceae</taxon>
        <taxon>Pseudopedobacter</taxon>
    </lineage>
</organism>